<dbReference type="GeneID" id="78086897"/>
<comment type="caution">
    <text evidence="3">The sequence shown here is derived from an EMBL/GenBank/DDBJ whole genome shotgun (WGS) entry which is preliminary data.</text>
</comment>
<dbReference type="GO" id="GO:0016787">
    <property type="term" value="F:hydrolase activity"/>
    <property type="evidence" value="ECO:0007669"/>
    <property type="project" value="InterPro"/>
</dbReference>
<dbReference type="RefSeq" id="WP_005024476.1">
    <property type="nucleotide sequence ID" value="NZ_KE150239.1"/>
</dbReference>
<dbReference type="AlphaFoldDB" id="E5Y2A9"/>
<gene>
    <name evidence="3" type="ORF">HMPREF0179_00319</name>
</gene>
<sequence length="283" mass="31603">MIIDFRMRPPARGFLNIGVYDDVARTAKLTECFSMKQAPSVARKSPELMLQEMDTAGVTMGVIPGRNGHFKGSISNDDIISLLGDFPGRFVGMAGLNASKREESLEEIHRTVLNGPLKGICMEPGALDKPMYADDPRIYPIYDLCEQHRIPVILMLGGRAGPDITYSDPKIINRIAADFPKTNFIISHGGWPWVQQILGVCFFQKNIYLCPDMYLFNCSGAADYIMAANNFMQDRFLFGTAYPLMPIVDCVSHFKGLFKPEVLPKLLYKNAAKLLNIELPEEA</sequence>
<dbReference type="HOGENOM" id="CLU_044590_4_3_7"/>
<reference evidence="3 4" key="1">
    <citation type="submission" date="2010-10" db="EMBL/GenBank/DDBJ databases">
        <authorList>
            <consortium name="The Broad Institute Genome Sequencing Platform"/>
            <person name="Ward D."/>
            <person name="Earl A."/>
            <person name="Feldgarden M."/>
            <person name="Young S.K."/>
            <person name="Gargeya S."/>
            <person name="Zeng Q."/>
            <person name="Alvarado L."/>
            <person name="Berlin A."/>
            <person name="Bochicchio J."/>
            <person name="Chapman S.B."/>
            <person name="Chen Z."/>
            <person name="Freedman E."/>
            <person name="Gellesch M."/>
            <person name="Goldberg J."/>
            <person name="Griggs A."/>
            <person name="Gujja S."/>
            <person name="Heilman E."/>
            <person name="Heiman D."/>
            <person name="Howarth C."/>
            <person name="Mehta T."/>
            <person name="Neiman D."/>
            <person name="Pearson M."/>
            <person name="Roberts A."/>
            <person name="Saif S."/>
            <person name="Shea T."/>
            <person name="Shenoy N."/>
            <person name="Sisk P."/>
            <person name="Stolte C."/>
            <person name="Sykes S."/>
            <person name="White J."/>
            <person name="Yandava C."/>
            <person name="Allen-Vercoe E."/>
            <person name="Sibley C."/>
            <person name="Ambrose C.E."/>
            <person name="Strauss J."/>
            <person name="Daigneault M."/>
            <person name="Haas B."/>
            <person name="Nusbaum C."/>
            <person name="Birren B."/>
        </authorList>
    </citation>
    <scope>NUCLEOTIDE SEQUENCE [LARGE SCALE GENOMIC DNA]</scope>
    <source>
        <strain evidence="3 4">3_1_6</strain>
    </source>
</reference>
<dbReference type="InterPro" id="IPR032466">
    <property type="entry name" value="Metal_Hydrolase"/>
</dbReference>
<keyword evidence="1" id="KW-0456">Lyase</keyword>
<name>E5Y2A9_BILW3</name>
<evidence type="ECO:0000313" key="3">
    <source>
        <dbReference type="EMBL" id="EFV45876.1"/>
    </source>
</evidence>
<reference evidence="3 4" key="2">
    <citation type="submission" date="2013-04" db="EMBL/GenBank/DDBJ databases">
        <title>The Genome Sequence of Bilophila wadsworthia 3_1_6.</title>
        <authorList>
            <consortium name="The Broad Institute Genomics Platform"/>
            <person name="Earl A."/>
            <person name="Ward D."/>
            <person name="Feldgarden M."/>
            <person name="Gevers D."/>
            <person name="Sibley C."/>
            <person name="Strauss J."/>
            <person name="Allen-Vercoe E."/>
            <person name="Walker B."/>
            <person name="Young S."/>
            <person name="Zeng Q."/>
            <person name="Gargeya S."/>
            <person name="Fitzgerald M."/>
            <person name="Haas B."/>
            <person name="Abouelleil A."/>
            <person name="Allen A.W."/>
            <person name="Alvarado L."/>
            <person name="Arachchi H.M."/>
            <person name="Berlin A.M."/>
            <person name="Chapman S.B."/>
            <person name="Gainer-Dewar J."/>
            <person name="Goldberg J."/>
            <person name="Griggs A."/>
            <person name="Gujja S."/>
            <person name="Hansen M."/>
            <person name="Howarth C."/>
            <person name="Imamovic A."/>
            <person name="Ireland A."/>
            <person name="Larimer J."/>
            <person name="McCowan C."/>
            <person name="Murphy C."/>
            <person name="Pearson M."/>
            <person name="Poon T.W."/>
            <person name="Priest M."/>
            <person name="Roberts A."/>
            <person name="Saif S."/>
            <person name="Shea T."/>
            <person name="Sisk P."/>
            <person name="Sykes S."/>
            <person name="Wortman J."/>
            <person name="Nusbaum C."/>
            <person name="Birren B."/>
        </authorList>
    </citation>
    <scope>NUCLEOTIDE SEQUENCE [LARGE SCALE GENOMIC DNA]</scope>
    <source>
        <strain evidence="3 4">3_1_6</strain>
    </source>
</reference>
<dbReference type="InterPro" id="IPR006680">
    <property type="entry name" value="Amidohydro-rel"/>
</dbReference>
<feature type="domain" description="Amidohydrolase-related" evidence="2">
    <location>
        <begin position="43"/>
        <end position="276"/>
    </location>
</feature>
<evidence type="ECO:0000259" key="2">
    <source>
        <dbReference type="Pfam" id="PF04909"/>
    </source>
</evidence>
<dbReference type="PANTHER" id="PTHR21240:SF19">
    <property type="entry name" value="CATALYTIC_ HYDROLASE"/>
    <property type="match status" value="1"/>
</dbReference>
<protein>
    <recommendedName>
        <fullName evidence="2">Amidohydrolase-related domain-containing protein</fullName>
    </recommendedName>
</protein>
<dbReference type="EMBL" id="ADCP02000002">
    <property type="protein sequence ID" value="EFV45876.1"/>
    <property type="molecule type" value="Genomic_DNA"/>
</dbReference>
<dbReference type="OrthoDB" id="5450317at2"/>
<accession>E5Y2A9</accession>
<keyword evidence="4" id="KW-1185">Reference proteome</keyword>
<proteinExistence type="predicted"/>
<dbReference type="Pfam" id="PF04909">
    <property type="entry name" value="Amidohydro_2"/>
    <property type="match status" value="1"/>
</dbReference>
<dbReference type="STRING" id="563192.HMPREF0179_00319"/>
<evidence type="ECO:0000313" key="4">
    <source>
        <dbReference type="Proteomes" id="UP000006034"/>
    </source>
</evidence>
<evidence type="ECO:0000256" key="1">
    <source>
        <dbReference type="ARBA" id="ARBA00023239"/>
    </source>
</evidence>
<dbReference type="Gene3D" id="3.20.20.140">
    <property type="entry name" value="Metal-dependent hydrolases"/>
    <property type="match status" value="1"/>
</dbReference>
<dbReference type="SUPFAM" id="SSF51556">
    <property type="entry name" value="Metallo-dependent hydrolases"/>
    <property type="match status" value="1"/>
</dbReference>
<organism evidence="3 4">
    <name type="scientific">Bilophila wadsworthia (strain 3_1_6)</name>
    <dbReference type="NCBI Taxonomy" id="563192"/>
    <lineage>
        <taxon>Bacteria</taxon>
        <taxon>Pseudomonadati</taxon>
        <taxon>Thermodesulfobacteriota</taxon>
        <taxon>Desulfovibrionia</taxon>
        <taxon>Desulfovibrionales</taxon>
        <taxon>Desulfovibrionaceae</taxon>
        <taxon>Bilophila</taxon>
    </lineage>
</organism>
<dbReference type="Proteomes" id="UP000006034">
    <property type="component" value="Unassembled WGS sequence"/>
</dbReference>
<dbReference type="PANTHER" id="PTHR21240">
    <property type="entry name" value="2-AMINO-3-CARBOXYLMUCONATE-6-SEMIALDEHYDE DECARBOXYLASE"/>
    <property type="match status" value="1"/>
</dbReference>
<dbReference type="InterPro" id="IPR032465">
    <property type="entry name" value="ACMSD"/>
</dbReference>
<dbReference type="GO" id="GO:0016831">
    <property type="term" value="F:carboxy-lyase activity"/>
    <property type="evidence" value="ECO:0007669"/>
    <property type="project" value="InterPro"/>
</dbReference>
<dbReference type="eggNOG" id="COG2159">
    <property type="taxonomic scope" value="Bacteria"/>
</dbReference>